<dbReference type="PANTHER" id="PTHR32246">
    <property type="entry name" value="INGRESSION PROTEIN FIC1"/>
    <property type="match status" value="1"/>
</dbReference>
<sequence length="371" mass="40586">MARVNIKANTNKPAPYVTEELVRRGKAHYRGNKSQTVIFAGAHRRPATSSSPFPFTQMAKTSVEFCVISARGLGRRSPLLKPQWFSVAWVDPNSKYCTKVDTSGSLDPSWGMKFSVSADEHDLSSLQRMTLTVEVYRRDPIFLREHLQGAAIVQMKEYLDKFVNGEEHPKIIEETASFQLRRKKSDKAHGFVDISIRICKEEDVHAQFSGSHDGSKYPNQVGISLAIEDGPVYNYPPLPSSHYRDHSEHNDLYGNTMPVTPTTQSDPAPSGSNGYSNHRPLIPQTLPPPTSNPSYFSPPYPPARGQVPQSYINMPPRRLAGQGGLPNLGMGLGVGALAAGTLIFGENLLPGPSLGAGLDDASLTLSSDAPF</sequence>
<gene>
    <name evidence="3" type="ORF">URODEC1_LOCUS36374</name>
</gene>
<evidence type="ECO:0000313" key="4">
    <source>
        <dbReference type="Proteomes" id="UP001497457"/>
    </source>
</evidence>
<feature type="compositionally biased region" description="Pro residues" evidence="1">
    <location>
        <begin position="285"/>
        <end position="302"/>
    </location>
</feature>
<dbReference type="AlphaFoldDB" id="A0ABC8YUP1"/>
<feature type="compositionally biased region" description="Polar residues" evidence="1">
    <location>
        <begin position="257"/>
        <end position="276"/>
    </location>
</feature>
<evidence type="ECO:0000259" key="2">
    <source>
        <dbReference type="PROSITE" id="PS50004"/>
    </source>
</evidence>
<evidence type="ECO:0000313" key="3">
    <source>
        <dbReference type="EMBL" id="CAL4946837.1"/>
    </source>
</evidence>
<keyword evidence="4" id="KW-1185">Reference proteome</keyword>
<dbReference type="Proteomes" id="UP001497457">
    <property type="component" value="Chromosome 17b"/>
</dbReference>
<reference evidence="4" key="1">
    <citation type="submission" date="2024-06" db="EMBL/GenBank/DDBJ databases">
        <authorList>
            <person name="Ryan C."/>
        </authorList>
    </citation>
    <scope>NUCLEOTIDE SEQUENCE [LARGE SCALE GENOMIC DNA]</scope>
</reference>
<dbReference type="PROSITE" id="PS50004">
    <property type="entry name" value="C2"/>
    <property type="match status" value="1"/>
</dbReference>
<name>A0ABC8YUP1_9POAL</name>
<feature type="domain" description="C2" evidence="2">
    <location>
        <begin position="44"/>
        <end position="172"/>
    </location>
</feature>
<dbReference type="InterPro" id="IPR035892">
    <property type="entry name" value="C2_domain_sf"/>
</dbReference>
<evidence type="ECO:0000256" key="1">
    <source>
        <dbReference type="SAM" id="MobiDB-lite"/>
    </source>
</evidence>
<protein>
    <recommendedName>
        <fullName evidence="2">C2 domain-containing protein</fullName>
    </recommendedName>
</protein>
<feature type="region of interest" description="Disordered" evidence="1">
    <location>
        <begin position="252"/>
        <end position="312"/>
    </location>
</feature>
<organism evidence="3 4">
    <name type="scientific">Urochloa decumbens</name>
    <dbReference type="NCBI Taxonomy" id="240449"/>
    <lineage>
        <taxon>Eukaryota</taxon>
        <taxon>Viridiplantae</taxon>
        <taxon>Streptophyta</taxon>
        <taxon>Embryophyta</taxon>
        <taxon>Tracheophyta</taxon>
        <taxon>Spermatophyta</taxon>
        <taxon>Magnoliopsida</taxon>
        <taxon>Liliopsida</taxon>
        <taxon>Poales</taxon>
        <taxon>Poaceae</taxon>
        <taxon>PACMAD clade</taxon>
        <taxon>Panicoideae</taxon>
        <taxon>Panicodae</taxon>
        <taxon>Paniceae</taxon>
        <taxon>Melinidinae</taxon>
        <taxon>Urochloa</taxon>
    </lineage>
</organism>
<accession>A0ABC8YUP1</accession>
<dbReference type="Gene3D" id="2.60.40.150">
    <property type="entry name" value="C2 domain"/>
    <property type="match status" value="1"/>
</dbReference>
<reference evidence="3 4" key="2">
    <citation type="submission" date="2024-10" db="EMBL/GenBank/DDBJ databases">
        <authorList>
            <person name="Ryan C."/>
        </authorList>
    </citation>
    <scope>NUCLEOTIDE SEQUENCE [LARGE SCALE GENOMIC DNA]</scope>
</reference>
<dbReference type="InterPro" id="IPR044750">
    <property type="entry name" value="C2_SRC2/BAP"/>
</dbReference>
<dbReference type="SUPFAM" id="SSF49562">
    <property type="entry name" value="C2 domain (Calcium/lipid-binding domain, CaLB)"/>
    <property type="match status" value="1"/>
</dbReference>
<dbReference type="EMBL" id="OZ075127">
    <property type="protein sequence ID" value="CAL4946837.1"/>
    <property type="molecule type" value="Genomic_DNA"/>
</dbReference>
<dbReference type="Pfam" id="PF00168">
    <property type="entry name" value="C2"/>
    <property type="match status" value="1"/>
</dbReference>
<dbReference type="CDD" id="cd04051">
    <property type="entry name" value="C2_SRC2_like"/>
    <property type="match status" value="1"/>
</dbReference>
<dbReference type="InterPro" id="IPR000008">
    <property type="entry name" value="C2_dom"/>
</dbReference>
<dbReference type="PANTHER" id="PTHR32246:SF15">
    <property type="entry name" value="CALCIUM-DEPENDENT LIPID-BINDING (CALB DOMAIN) FAMILY PROTEIN"/>
    <property type="match status" value="1"/>
</dbReference>
<proteinExistence type="predicted"/>